<reference evidence="14 15" key="1">
    <citation type="submission" date="2020-08" db="EMBL/GenBank/DDBJ databases">
        <title>Functional genomics of gut bacteria from endangered species of beetles.</title>
        <authorList>
            <person name="Carlos-Shanley C."/>
        </authorList>
    </citation>
    <scope>NUCLEOTIDE SEQUENCE [LARGE SCALE GENOMIC DNA]</scope>
    <source>
        <strain evidence="14 15">S00245</strain>
    </source>
</reference>
<keyword evidence="11" id="KW-0811">Translocation</keyword>
<feature type="transmembrane region" description="Helical" evidence="13">
    <location>
        <begin position="28"/>
        <end position="45"/>
    </location>
</feature>
<comment type="similarity">
    <text evidence="3">Belongs to the YajC family.</text>
</comment>
<gene>
    <name evidence="14" type="ORF">HNO88_003017</name>
</gene>
<dbReference type="GO" id="GO:0005886">
    <property type="term" value="C:plasma membrane"/>
    <property type="evidence" value="ECO:0007669"/>
    <property type="project" value="UniProtKB-SubCell"/>
</dbReference>
<evidence type="ECO:0000256" key="3">
    <source>
        <dbReference type="ARBA" id="ARBA00006742"/>
    </source>
</evidence>
<keyword evidence="8 13" id="KW-0812">Transmembrane</keyword>
<proteinExistence type="inferred from homology"/>
<protein>
    <recommendedName>
        <fullName evidence="5">Sec translocon accessory complex subunit YajC</fullName>
    </recommendedName>
</protein>
<evidence type="ECO:0000256" key="7">
    <source>
        <dbReference type="ARBA" id="ARBA00022475"/>
    </source>
</evidence>
<keyword evidence="12 13" id="KW-0472">Membrane</keyword>
<dbReference type="InterPro" id="IPR003849">
    <property type="entry name" value="Preprotein_translocase_YajC"/>
</dbReference>
<evidence type="ECO:0000256" key="11">
    <source>
        <dbReference type="ARBA" id="ARBA00023010"/>
    </source>
</evidence>
<dbReference type="EMBL" id="JACHLR010000013">
    <property type="protein sequence ID" value="MBB4859688.1"/>
    <property type="molecule type" value="Genomic_DNA"/>
</dbReference>
<comment type="subunit">
    <text evidence="4">Part of the SecDF-YidC-YajC translocase complex. The SecDF-YidC-YajC translocase forms a supercomplex with SecYEG, called the holo-translocon (HTL).</text>
</comment>
<keyword evidence="10 13" id="KW-1133">Transmembrane helix</keyword>
<evidence type="ECO:0000256" key="10">
    <source>
        <dbReference type="ARBA" id="ARBA00022989"/>
    </source>
</evidence>
<evidence type="ECO:0000313" key="14">
    <source>
        <dbReference type="EMBL" id="MBB4859688.1"/>
    </source>
</evidence>
<evidence type="ECO:0000256" key="4">
    <source>
        <dbReference type="ARBA" id="ARBA00011718"/>
    </source>
</evidence>
<dbReference type="PANTHER" id="PTHR33909">
    <property type="entry name" value="SEC TRANSLOCON ACCESSORY COMPLEX SUBUNIT YAJC"/>
    <property type="match status" value="1"/>
</dbReference>
<dbReference type="PANTHER" id="PTHR33909:SF1">
    <property type="entry name" value="SEC TRANSLOCON ACCESSORY COMPLEX SUBUNIT YAJC"/>
    <property type="match status" value="1"/>
</dbReference>
<evidence type="ECO:0000256" key="5">
    <source>
        <dbReference type="ARBA" id="ARBA00014962"/>
    </source>
</evidence>
<dbReference type="NCBIfam" id="TIGR00739">
    <property type="entry name" value="yajC"/>
    <property type="match status" value="1"/>
</dbReference>
<dbReference type="AlphaFoldDB" id="A0A7W7NWK9"/>
<evidence type="ECO:0000313" key="15">
    <source>
        <dbReference type="Proteomes" id="UP000555448"/>
    </source>
</evidence>
<evidence type="ECO:0000256" key="8">
    <source>
        <dbReference type="ARBA" id="ARBA00022692"/>
    </source>
</evidence>
<evidence type="ECO:0000256" key="12">
    <source>
        <dbReference type="ARBA" id="ARBA00023136"/>
    </source>
</evidence>
<dbReference type="Pfam" id="PF02699">
    <property type="entry name" value="YajC"/>
    <property type="match status" value="1"/>
</dbReference>
<comment type="subcellular location">
    <subcellularLocation>
        <location evidence="2">Cell membrane</location>
        <topology evidence="2">Single-pass membrane protein</topology>
    </subcellularLocation>
</comment>
<keyword evidence="15" id="KW-1185">Reference proteome</keyword>
<keyword evidence="7" id="KW-1003">Cell membrane</keyword>
<dbReference type="GO" id="GO:0015031">
    <property type="term" value="P:protein transport"/>
    <property type="evidence" value="ECO:0007669"/>
    <property type="project" value="UniProtKB-KW"/>
</dbReference>
<dbReference type="RefSeq" id="WP_184247054.1">
    <property type="nucleotide sequence ID" value="NZ_JACHLR010000013.1"/>
</dbReference>
<accession>A0A7W7NWK9</accession>
<dbReference type="Proteomes" id="UP000555448">
    <property type="component" value="Unassembled WGS sequence"/>
</dbReference>
<evidence type="ECO:0000256" key="6">
    <source>
        <dbReference type="ARBA" id="ARBA00022448"/>
    </source>
</evidence>
<comment type="function">
    <text evidence="1">The SecYEG-SecDF-YajC-YidC holo-translocon (HTL) protein secretase/insertase is a supercomplex required for protein secretion, insertion of proteins into membranes, and assembly of membrane protein complexes. While the SecYEG complex is essential for assembly of a number of proteins and complexes, the SecDF-YajC-YidC subcomplex facilitates these functions.</text>
</comment>
<sequence>MPTTVLSILAAAGAGANAAPPAWLSYLPFVAMGLIFWFLIMRPQMKQQKEQKAKLEAIKKGDEVLTGGGFVGKVVSVDEHYVNVEIAQGVRVKAVKSTIADVIPPAGSKPAND</sequence>
<comment type="caution">
    <text evidence="14">The sequence shown here is derived from an EMBL/GenBank/DDBJ whole genome shotgun (WGS) entry which is preliminary data.</text>
</comment>
<dbReference type="PRINTS" id="PR01853">
    <property type="entry name" value="YAJCTRNLCASE"/>
</dbReference>
<evidence type="ECO:0000256" key="13">
    <source>
        <dbReference type="SAM" id="Phobius"/>
    </source>
</evidence>
<evidence type="ECO:0000256" key="9">
    <source>
        <dbReference type="ARBA" id="ARBA00022927"/>
    </source>
</evidence>
<name>A0A7W7NWK9_9SPHN</name>
<organism evidence="14 15">
    <name type="scientific">Novosphingobium chloroacetimidivorans</name>
    <dbReference type="NCBI Taxonomy" id="1428314"/>
    <lineage>
        <taxon>Bacteria</taxon>
        <taxon>Pseudomonadati</taxon>
        <taxon>Pseudomonadota</taxon>
        <taxon>Alphaproteobacteria</taxon>
        <taxon>Sphingomonadales</taxon>
        <taxon>Sphingomonadaceae</taxon>
        <taxon>Novosphingobium</taxon>
    </lineage>
</organism>
<keyword evidence="9" id="KW-0653">Protein transport</keyword>
<evidence type="ECO:0000256" key="2">
    <source>
        <dbReference type="ARBA" id="ARBA00004162"/>
    </source>
</evidence>
<evidence type="ECO:0000256" key="1">
    <source>
        <dbReference type="ARBA" id="ARBA00002061"/>
    </source>
</evidence>
<dbReference type="SMART" id="SM01323">
    <property type="entry name" value="YajC"/>
    <property type="match status" value="1"/>
</dbReference>
<keyword evidence="6" id="KW-0813">Transport</keyword>